<organism evidence="1">
    <name type="scientific">marine sediment metagenome</name>
    <dbReference type="NCBI Taxonomy" id="412755"/>
    <lineage>
        <taxon>unclassified sequences</taxon>
        <taxon>metagenomes</taxon>
        <taxon>ecological metagenomes</taxon>
    </lineage>
</organism>
<dbReference type="AlphaFoldDB" id="X0X0G7"/>
<sequence>MFKGHAYLIIKIALLVCFLVLNPVFSQVKGAEKIDPESFAKMMKELSALVANFENSVKEKKIGEITEGAANLPYLTLEQYFKYGNITAQGTTFFIEKGKPEPLPVAEMTAASETFTLEKAVYSEIVNWLLNKYEEFYKEVAKTMEDIAKKMKDSPVRLDGVSVHLTLLGTGVSVTIGI</sequence>
<protein>
    <submittedName>
        <fullName evidence="1">Uncharacterized protein</fullName>
    </submittedName>
</protein>
<reference evidence="1" key="1">
    <citation type="journal article" date="2014" name="Front. Microbiol.">
        <title>High frequency of phylogenetically diverse reductive dehalogenase-homologous genes in deep subseafloor sedimentary metagenomes.</title>
        <authorList>
            <person name="Kawai M."/>
            <person name="Futagami T."/>
            <person name="Toyoda A."/>
            <person name="Takaki Y."/>
            <person name="Nishi S."/>
            <person name="Hori S."/>
            <person name="Arai W."/>
            <person name="Tsubouchi T."/>
            <person name="Morono Y."/>
            <person name="Uchiyama I."/>
            <person name="Ito T."/>
            <person name="Fujiyama A."/>
            <person name="Inagaki F."/>
            <person name="Takami H."/>
        </authorList>
    </citation>
    <scope>NUCLEOTIDE SEQUENCE</scope>
    <source>
        <strain evidence="1">Expedition CK06-06</strain>
    </source>
</reference>
<accession>X0X0G7</accession>
<feature type="non-terminal residue" evidence="1">
    <location>
        <position position="178"/>
    </location>
</feature>
<comment type="caution">
    <text evidence="1">The sequence shown here is derived from an EMBL/GenBank/DDBJ whole genome shotgun (WGS) entry which is preliminary data.</text>
</comment>
<name>X0X0G7_9ZZZZ</name>
<dbReference type="EMBL" id="BARS01047845">
    <property type="protein sequence ID" value="GAG30173.1"/>
    <property type="molecule type" value="Genomic_DNA"/>
</dbReference>
<evidence type="ECO:0000313" key="1">
    <source>
        <dbReference type="EMBL" id="GAG30173.1"/>
    </source>
</evidence>
<gene>
    <name evidence="1" type="ORF">S01H1_71808</name>
</gene>
<proteinExistence type="predicted"/>